<gene>
    <name evidence="2" type="ORF">CLCOS_07800</name>
    <name evidence="1" type="ORF">WX73_03626</name>
</gene>
<dbReference type="Proteomes" id="UP000093694">
    <property type="component" value="Unassembled WGS sequence"/>
</dbReference>
<dbReference type="EMBL" id="LROR01000032">
    <property type="protein sequence ID" value="OBR96618.1"/>
    <property type="molecule type" value="Genomic_DNA"/>
</dbReference>
<dbReference type="SUPFAM" id="SSF158430">
    <property type="entry name" value="Bacillus cereus metalloprotein-like"/>
    <property type="match status" value="1"/>
</dbReference>
<keyword evidence="4" id="KW-1185">Reference proteome</keyword>
<dbReference type="EMBL" id="LITQ01000008">
    <property type="protein sequence ID" value="OAA94056.1"/>
    <property type="molecule type" value="Genomic_DNA"/>
</dbReference>
<evidence type="ECO:0008006" key="5">
    <source>
        <dbReference type="Google" id="ProtNLM"/>
    </source>
</evidence>
<name>A0A162LIY6_9CLOT</name>
<dbReference type="RefSeq" id="WP_023163477.1">
    <property type="nucleotide sequence ID" value="NZ_LITQ01000008.1"/>
</dbReference>
<organism evidence="1 3">
    <name type="scientific">Clostridium coskatii</name>
    <dbReference type="NCBI Taxonomy" id="1705578"/>
    <lineage>
        <taxon>Bacteria</taxon>
        <taxon>Bacillati</taxon>
        <taxon>Bacillota</taxon>
        <taxon>Clostridia</taxon>
        <taxon>Eubacteriales</taxon>
        <taxon>Clostridiaceae</taxon>
        <taxon>Clostridium</taxon>
    </lineage>
</organism>
<evidence type="ECO:0000313" key="4">
    <source>
        <dbReference type="Proteomes" id="UP000093694"/>
    </source>
</evidence>
<accession>A0A162LIY6</accession>
<dbReference type="Gene3D" id="1.20.1260.120">
    <property type="entry name" value="Protein of unknown function DUF2935"/>
    <property type="match status" value="1"/>
</dbReference>
<reference evidence="1 3" key="1">
    <citation type="journal article" date="2015" name="Biotechnol. Bioeng.">
        <title>Genome sequence and phenotypic characterization of Caulobacter segnis.</title>
        <authorList>
            <person name="Patel S."/>
            <person name="Fletcher B."/>
            <person name="Scott D.C."/>
            <person name="Ely B."/>
        </authorList>
    </citation>
    <scope>NUCLEOTIDE SEQUENCE [LARGE SCALE GENOMIC DNA]</scope>
    <source>
        <strain evidence="1 3">PS02</strain>
    </source>
</reference>
<reference evidence="2 4" key="2">
    <citation type="journal article" date="2016" name="Front. Microbiol.">
        <title>Industrial Acetogenic Biocatalysts: A Comparative Metabolic and Genomic Analysis.</title>
        <authorList>
            <person name="Bengelsdorf F."/>
            <person name="Poehlein A."/>
            <person name="Sonja S."/>
            <person name="Erz C."/>
            <person name="Hummel T."/>
            <person name="Hoffmeister S."/>
            <person name="Daniel R."/>
            <person name="Durre P."/>
        </authorList>
    </citation>
    <scope>NUCLEOTIDE SEQUENCE [LARGE SCALE GENOMIC DNA]</scope>
    <source>
        <strain evidence="2 4">PTA-10522</strain>
    </source>
</reference>
<proteinExistence type="predicted"/>
<protein>
    <recommendedName>
        <fullName evidence="5">DUF2935 domain-containing protein</fullName>
    </recommendedName>
</protein>
<evidence type="ECO:0000313" key="1">
    <source>
        <dbReference type="EMBL" id="OAA94056.1"/>
    </source>
</evidence>
<evidence type="ECO:0000313" key="3">
    <source>
        <dbReference type="Proteomes" id="UP000077384"/>
    </source>
</evidence>
<comment type="caution">
    <text evidence="1">The sequence shown here is derived from an EMBL/GenBank/DDBJ whole genome shotgun (WGS) entry which is preliminary data.</text>
</comment>
<dbReference type="PATRIC" id="fig|1705578.3.peg.3619"/>
<dbReference type="Proteomes" id="UP000077384">
    <property type="component" value="Unassembled WGS sequence"/>
</dbReference>
<evidence type="ECO:0000313" key="2">
    <source>
        <dbReference type="EMBL" id="OBR96618.1"/>
    </source>
</evidence>
<sequence>MYCYTYMNQFTCVFNELQLWSHISSDHPIFLKTVASLSNIKLPKPIVDGLNNIHNAFLKLYNNAVQLKKSTSTNPAQYTMHIKKLIDEFIYYDTRALSFYPQLLTFAKANKAWQELVRHIINEQAFMLELFKNLRQQIR</sequence>
<dbReference type="AlphaFoldDB" id="A0A162LIY6"/>
<dbReference type="Pfam" id="PF11155">
    <property type="entry name" value="DUF2935"/>
    <property type="match status" value="1"/>
</dbReference>
<dbReference type="InterPro" id="IPR021328">
    <property type="entry name" value="CotB-like"/>
</dbReference>